<proteinExistence type="predicted"/>
<dbReference type="WBParaSite" id="nRc.2.0.1.t32194-RA">
    <property type="protein sequence ID" value="nRc.2.0.1.t32194-RA"/>
    <property type="gene ID" value="nRc.2.0.1.g32194"/>
</dbReference>
<keyword evidence="1" id="KW-1185">Reference proteome</keyword>
<protein>
    <submittedName>
        <fullName evidence="2">Uncharacterized protein</fullName>
    </submittedName>
</protein>
<sequence>MRTKVGCRIFPPPSTTQTDEKCIELKSIEIECDASKERIELSTGRKLSVELRFHRQFDLKVDRLDLTLEKQDDDDEALKIPIIVNGVKSLKMSSGDDGENENFPTGDAGKLRAELLKLDADLMRLAISFNRKDEVGVYRLRIATSHKNDAGGQVDYFVDNITILQE</sequence>
<dbReference type="Proteomes" id="UP000887565">
    <property type="component" value="Unplaced"/>
</dbReference>
<dbReference type="AlphaFoldDB" id="A0A915K1J9"/>
<name>A0A915K1J9_ROMCU</name>
<evidence type="ECO:0000313" key="2">
    <source>
        <dbReference type="WBParaSite" id="nRc.2.0.1.t32194-RA"/>
    </source>
</evidence>
<accession>A0A915K1J9</accession>
<evidence type="ECO:0000313" key="1">
    <source>
        <dbReference type="Proteomes" id="UP000887565"/>
    </source>
</evidence>
<reference evidence="2" key="1">
    <citation type="submission" date="2022-11" db="UniProtKB">
        <authorList>
            <consortium name="WormBaseParasite"/>
        </authorList>
    </citation>
    <scope>IDENTIFICATION</scope>
</reference>
<organism evidence="1 2">
    <name type="scientific">Romanomermis culicivorax</name>
    <name type="common">Nematode worm</name>
    <dbReference type="NCBI Taxonomy" id="13658"/>
    <lineage>
        <taxon>Eukaryota</taxon>
        <taxon>Metazoa</taxon>
        <taxon>Ecdysozoa</taxon>
        <taxon>Nematoda</taxon>
        <taxon>Enoplea</taxon>
        <taxon>Dorylaimia</taxon>
        <taxon>Mermithida</taxon>
        <taxon>Mermithoidea</taxon>
        <taxon>Mermithidae</taxon>
        <taxon>Romanomermis</taxon>
    </lineage>
</organism>